<protein>
    <submittedName>
        <fullName evidence="1">Uncharacterized protein</fullName>
    </submittedName>
</protein>
<dbReference type="AlphaFoldDB" id="A0A068R3S5"/>
<dbReference type="Proteomes" id="UP000032735">
    <property type="component" value="Chromosome"/>
</dbReference>
<accession>A0A068R3S5</accession>
<gene>
    <name evidence="1" type="ORF">XPG1_2188</name>
</gene>
<organism evidence="1 2">
    <name type="scientific">Xenorhabdus poinarii G6</name>
    <dbReference type="NCBI Taxonomy" id="1354304"/>
    <lineage>
        <taxon>Bacteria</taxon>
        <taxon>Pseudomonadati</taxon>
        <taxon>Pseudomonadota</taxon>
        <taxon>Gammaproteobacteria</taxon>
        <taxon>Enterobacterales</taxon>
        <taxon>Morganellaceae</taxon>
        <taxon>Xenorhabdus</taxon>
    </lineage>
</organism>
<dbReference type="HOGENOM" id="CLU_3031514_0_0_6"/>
<keyword evidence="2" id="KW-1185">Reference proteome</keyword>
<dbReference type="KEGG" id="xpo:XPG1_2188"/>
<sequence>MQIQKRGYQQTIRNYYQQNKKKKTPLFRWIRRYRVLQYFLWMKIGKSCNLGCRNK</sequence>
<proteinExistence type="predicted"/>
<evidence type="ECO:0000313" key="2">
    <source>
        <dbReference type="Proteomes" id="UP000032735"/>
    </source>
</evidence>
<reference evidence="1 2" key="1">
    <citation type="submission" date="2013-07" db="EMBL/GenBank/DDBJ databases">
        <authorList>
            <person name="Genoscope - CEA"/>
        </authorList>
    </citation>
    <scope>NUCLEOTIDE SEQUENCE [LARGE SCALE GENOMIC DNA]</scope>
    <source>
        <strain evidence="1 2">G6</strain>
    </source>
</reference>
<dbReference type="EMBL" id="FO704551">
    <property type="protein sequence ID" value="CDG21843.1"/>
    <property type="molecule type" value="Genomic_DNA"/>
</dbReference>
<name>A0A068R3S5_9GAMM</name>
<evidence type="ECO:0000313" key="1">
    <source>
        <dbReference type="EMBL" id="CDG21843.1"/>
    </source>
</evidence>